<gene>
    <name evidence="1" type="ORF">RHMOL_Rhmol11G0006800</name>
</gene>
<sequence>MRDTPPKQSLNYSSSADLPSPCLSSLGSQTNKTKLLSGRTRLYHHKERMVNQTPPGILEDKSYSAIIRISNQ</sequence>
<dbReference type="EMBL" id="CM046398">
    <property type="protein sequence ID" value="KAI8529859.1"/>
    <property type="molecule type" value="Genomic_DNA"/>
</dbReference>
<dbReference type="Proteomes" id="UP001062846">
    <property type="component" value="Chromosome 11"/>
</dbReference>
<reference evidence="1" key="1">
    <citation type="submission" date="2022-02" db="EMBL/GenBank/DDBJ databases">
        <title>Plant Genome Project.</title>
        <authorList>
            <person name="Zhang R.-G."/>
        </authorList>
    </citation>
    <scope>NUCLEOTIDE SEQUENCE</scope>
    <source>
        <strain evidence="1">AT1</strain>
    </source>
</reference>
<proteinExistence type="predicted"/>
<name>A0ACC0LMK6_RHOML</name>
<protein>
    <submittedName>
        <fullName evidence="1">Uncharacterized protein</fullName>
    </submittedName>
</protein>
<keyword evidence="2" id="KW-1185">Reference proteome</keyword>
<evidence type="ECO:0000313" key="1">
    <source>
        <dbReference type="EMBL" id="KAI8529859.1"/>
    </source>
</evidence>
<organism evidence="1 2">
    <name type="scientific">Rhododendron molle</name>
    <name type="common">Chinese azalea</name>
    <name type="synonym">Azalea mollis</name>
    <dbReference type="NCBI Taxonomy" id="49168"/>
    <lineage>
        <taxon>Eukaryota</taxon>
        <taxon>Viridiplantae</taxon>
        <taxon>Streptophyta</taxon>
        <taxon>Embryophyta</taxon>
        <taxon>Tracheophyta</taxon>
        <taxon>Spermatophyta</taxon>
        <taxon>Magnoliopsida</taxon>
        <taxon>eudicotyledons</taxon>
        <taxon>Gunneridae</taxon>
        <taxon>Pentapetalae</taxon>
        <taxon>asterids</taxon>
        <taxon>Ericales</taxon>
        <taxon>Ericaceae</taxon>
        <taxon>Ericoideae</taxon>
        <taxon>Rhodoreae</taxon>
        <taxon>Rhododendron</taxon>
    </lineage>
</organism>
<evidence type="ECO:0000313" key="2">
    <source>
        <dbReference type="Proteomes" id="UP001062846"/>
    </source>
</evidence>
<comment type="caution">
    <text evidence="1">The sequence shown here is derived from an EMBL/GenBank/DDBJ whole genome shotgun (WGS) entry which is preliminary data.</text>
</comment>
<accession>A0ACC0LMK6</accession>